<keyword evidence="4 7" id="KW-0547">Nucleotide-binding</keyword>
<dbReference type="PANTHER" id="PTHR46566:SF5">
    <property type="entry name" value="1-PHOSPHOFRUCTOKINASE"/>
    <property type="match status" value="1"/>
</dbReference>
<dbReference type="GO" id="GO:0044281">
    <property type="term" value="P:small molecule metabolic process"/>
    <property type="evidence" value="ECO:0007669"/>
    <property type="project" value="UniProtKB-ARBA"/>
</dbReference>
<dbReference type="GO" id="GO:2001059">
    <property type="term" value="P:D-tagatose 6-phosphate catabolic process"/>
    <property type="evidence" value="ECO:0007669"/>
    <property type="project" value="UniProtKB-UniPathway"/>
</dbReference>
<keyword evidence="3 7" id="KW-0423">Lactose metabolism</keyword>
<dbReference type="InterPro" id="IPR017583">
    <property type="entry name" value="Tagatose/fructose_Pkinase"/>
</dbReference>
<dbReference type="PANTHER" id="PTHR46566">
    <property type="entry name" value="1-PHOSPHOFRUCTOKINASE-RELATED"/>
    <property type="match status" value="1"/>
</dbReference>
<dbReference type="EMBL" id="JXKD01000006">
    <property type="protein sequence ID" value="OJG10759.1"/>
    <property type="molecule type" value="Genomic_DNA"/>
</dbReference>
<comment type="caution">
    <text evidence="9">The sequence shown here is derived from an EMBL/GenBank/DDBJ whole genome shotgun (WGS) entry which is preliminary data.</text>
</comment>
<comment type="catalytic activity">
    <reaction evidence="7">
        <text>D-tagatofuranose 6-phosphate + ATP = D-tagatofuranose 1,6-bisphosphate + ADP + H(+)</text>
        <dbReference type="Rhea" id="RHEA:12420"/>
        <dbReference type="ChEBI" id="CHEBI:15378"/>
        <dbReference type="ChEBI" id="CHEBI:30616"/>
        <dbReference type="ChEBI" id="CHEBI:58694"/>
        <dbReference type="ChEBI" id="CHEBI:58695"/>
        <dbReference type="ChEBI" id="CHEBI:456216"/>
        <dbReference type="EC" id="2.7.1.144"/>
    </reaction>
</comment>
<dbReference type="Proteomes" id="UP000182149">
    <property type="component" value="Unassembled WGS sequence"/>
</dbReference>
<evidence type="ECO:0000256" key="2">
    <source>
        <dbReference type="ARBA" id="ARBA00022679"/>
    </source>
</evidence>
<dbReference type="GO" id="GO:0005524">
    <property type="term" value="F:ATP binding"/>
    <property type="evidence" value="ECO:0007669"/>
    <property type="project" value="UniProtKB-KW"/>
</dbReference>
<keyword evidence="5 9" id="KW-0418">Kinase</keyword>
<comment type="pathway">
    <text evidence="7">Carbohydrate metabolism; D-tagatose 6-phosphate degradation; D-glyceraldehyde 3-phosphate and glycerone phosphate from D-tagatose 6-phosphate: step 1/2.</text>
</comment>
<dbReference type="UniPathway" id="UPA00704">
    <property type="reaction ID" value="UER00715"/>
</dbReference>
<accession>A0A1L8QTD0</accession>
<dbReference type="GO" id="GO:0005988">
    <property type="term" value="P:lactose metabolic process"/>
    <property type="evidence" value="ECO:0007669"/>
    <property type="project" value="UniProtKB-KW"/>
</dbReference>
<dbReference type="GO" id="GO:0005829">
    <property type="term" value="C:cytosol"/>
    <property type="evidence" value="ECO:0007669"/>
    <property type="project" value="TreeGrafter"/>
</dbReference>
<dbReference type="GO" id="GO:0016052">
    <property type="term" value="P:carbohydrate catabolic process"/>
    <property type="evidence" value="ECO:0007669"/>
    <property type="project" value="UniProtKB-ARBA"/>
</dbReference>
<evidence type="ECO:0000256" key="3">
    <source>
        <dbReference type="ARBA" id="ARBA00022736"/>
    </source>
</evidence>
<dbReference type="PIRSF" id="PIRSF000535">
    <property type="entry name" value="1PFK/6PFK/LacC"/>
    <property type="match status" value="1"/>
</dbReference>
<dbReference type="InterPro" id="IPR002173">
    <property type="entry name" value="Carboh/pur_kinase_PfkB_CS"/>
</dbReference>
<reference evidence="9 10" key="1">
    <citation type="submission" date="2014-12" db="EMBL/GenBank/DDBJ databases">
        <title>Draft genome sequences of 29 type strains of Enterococci.</title>
        <authorList>
            <person name="Zhong Z."/>
            <person name="Sun Z."/>
            <person name="Liu W."/>
            <person name="Zhang W."/>
            <person name="Zhang H."/>
        </authorList>
    </citation>
    <scope>NUCLEOTIDE SEQUENCE [LARGE SCALE GENOMIC DNA]</scope>
    <source>
        <strain evidence="9 10">DSM 17690</strain>
    </source>
</reference>
<evidence type="ECO:0000259" key="8">
    <source>
        <dbReference type="Pfam" id="PF00294"/>
    </source>
</evidence>
<evidence type="ECO:0000256" key="4">
    <source>
        <dbReference type="ARBA" id="ARBA00022741"/>
    </source>
</evidence>
<dbReference type="FunFam" id="3.40.1190.20:FF:000001">
    <property type="entry name" value="Phosphofructokinase"/>
    <property type="match status" value="1"/>
</dbReference>
<dbReference type="STRING" id="328396.RU93_GL001972"/>
<comment type="similarity">
    <text evidence="7">Belongs to the carbohydrate kinase PfkB family. LacC subfamily.</text>
</comment>
<keyword evidence="2 7" id="KW-0808">Transferase</keyword>
<evidence type="ECO:0000256" key="1">
    <source>
        <dbReference type="ARBA" id="ARBA00005380"/>
    </source>
</evidence>
<proteinExistence type="inferred from homology"/>
<keyword evidence="6 7" id="KW-0067">ATP-binding</keyword>
<dbReference type="CDD" id="cd01164">
    <property type="entry name" value="FruK_PfkB_like"/>
    <property type="match status" value="1"/>
</dbReference>
<gene>
    <name evidence="9" type="ORF">RU93_GL001972</name>
</gene>
<dbReference type="PROSITE" id="PS00584">
    <property type="entry name" value="PFKB_KINASES_2"/>
    <property type="match status" value="1"/>
</dbReference>
<dbReference type="SUPFAM" id="SSF53613">
    <property type="entry name" value="Ribokinase-like"/>
    <property type="match status" value="1"/>
</dbReference>
<dbReference type="GO" id="GO:0009024">
    <property type="term" value="F:tagatose-6-phosphate kinase activity"/>
    <property type="evidence" value="ECO:0007669"/>
    <property type="project" value="UniProtKB-EC"/>
</dbReference>
<name>A0A1L8QTD0_9ENTE</name>
<evidence type="ECO:0000256" key="6">
    <source>
        <dbReference type="ARBA" id="ARBA00022840"/>
    </source>
</evidence>
<evidence type="ECO:0000313" key="9">
    <source>
        <dbReference type="EMBL" id="OJG10759.1"/>
    </source>
</evidence>
<dbReference type="AlphaFoldDB" id="A0A1L8QTD0"/>
<evidence type="ECO:0000256" key="5">
    <source>
        <dbReference type="ARBA" id="ARBA00022777"/>
    </source>
</evidence>
<dbReference type="NCBIfam" id="TIGR03168">
    <property type="entry name" value="1-PFK"/>
    <property type="match status" value="1"/>
</dbReference>
<dbReference type="Gene3D" id="3.40.1190.20">
    <property type="match status" value="1"/>
</dbReference>
<protein>
    <recommendedName>
        <fullName evidence="7">Tagatose-6-phosphate kinase</fullName>
        <ecNumber evidence="7">2.7.1.144</ecNumber>
    </recommendedName>
</protein>
<dbReference type="GO" id="GO:0008443">
    <property type="term" value="F:phosphofructokinase activity"/>
    <property type="evidence" value="ECO:0007669"/>
    <property type="project" value="TreeGrafter"/>
</dbReference>
<dbReference type="InterPro" id="IPR011611">
    <property type="entry name" value="PfkB_dom"/>
</dbReference>
<feature type="domain" description="Carbohydrate kinase PfkB" evidence="8">
    <location>
        <begin position="17"/>
        <end position="290"/>
    </location>
</feature>
<dbReference type="Pfam" id="PF00294">
    <property type="entry name" value="PfkB"/>
    <property type="match status" value="1"/>
</dbReference>
<comment type="similarity">
    <text evidence="1">Belongs to the carbohydrate kinase pfkB family.</text>
</comment>
<evidence type="ECO:0000256" key="7">
    <source>
        <dbReference type="PIRNR" id="PIRNR000535"/>
    </source>
</evidence>
<dbReference type="EC" id="2.7.1.144" evidence="7"/>
<organism evidence="9 10">
    <name type="scientific">Enterococcus aquimarinus</name>
    <dbReference type="NCBI Taxonomy" id="328396"/>
    <lineage>
        <taxon>Bacteria</taxon>
        <taxon>Bacillati</taxon>
        <taxon>Bacillota</taxon>
        <taxon>Bacilli</taxon>
        <taxon>Lactobacillales</taxon>
        <taxon>Enterococcaceae</taxon>
        <taxon>Enterococcus</taxon>
    </lineage>
</organism>
<sequence length="310" mass="33697">MEKMIVTVTMNPSLDMAYSVSHLVLDDVNRVPQVEKTAGGKGLNVTRVLHQMNAQVLATGLIGGNIGKYITDQLDDANISHAFYPIASETRNSIAILHDDGKQTELLEAGPEITAQEAASFLAQFEKIIKDADVLTLSGSLPKGLASDFYQQLIQKSNGIPTLLDTSGQSLTDCLSGMVKPFLIKPNLSEIQALIGRSLTVSDLRSVLSEEQFAGIEWIVVSLGSQGAIAKHHDMFYRVTIPKIETINPVGSGDATIAGLAYGIQQKLDDISILKTGMTAGMLNAQERKTGWINYANFKELFNQINVERY</sequence>
<keyword evidence="10" id="KW-1185">Reference proteome</keyword>
<dbReference type="InterPro" id="IPR029056">
    <property type="entry name" value="Ribokinase-like"/>
</dbReference>
<evidence type="ECO:0000313" key="10">
    <source>
        <dbReference type="Proteomes" id="UP000182149"/>
    </source>
</evidence>